<reference evidence="1" key="1">
    <citation type="submission" date="2020-11" db="EMBL/GenBank/DDBJ databases">
        <authorList>
            <consortium name="DOE Joint Genome Institute"/>
            <person name="Ahrendt S."/>
            <person name="Riley R."/>
            <person name="Andreopoulos W."/>
            <person name="Labutti K."/>
            <person name="Pangilinan J."/>
            <person name="Ruiz-Duenas F.J."/>
            <person name="Barrasa J.M."/>
            <person name="Sanchez-Garcia M."/>
            <person name="Camarero S."/>
            <person name="Miyauchi S."/>
            <person name="Serrano A."/>
            <person name="Linde D."/>
            <person name="Babiker R."/>
            <person name="Drula E."/>
            <person name="Ayuso-Fernandez I."/>
            <person name="Pacheco R."/>
            <person name="Padilla G."/>
            <person name="Ferreira P."/>
            <person name="Barriuso J."/>
            <person name="Kellner H."/>
            <person name="Castanera R."/>
            <person name="Alfaro M."/>
            <person name="Ramirez L."/>
            <person name="Pisabarro A.G."/>
            <person name="Kuo A."/>
            <person name="Tritt A."/>
            <person name="Lipzen A."/>
            <person name="He G."/>
            <person name="Yan M."/>
            <person name="Ng V."/>
            <person name="Cullen D."/>
            <person name="Martin F."/>
            <person name="Rosso M.-N."/>
            <person name="Henrissat B."/>
            <person name="Hibbett D."/>
            <person name="Martinez A.T."/>
            <person name="Grigoriev I.V."/>
        </authorList>
    </citation>
    <scope>NUCLEOTIDE SEQUENCE</scope>
    <source>
        <strain evidence="1">CIRM-BRFM 674</strain>
    </source>
</reference>
<dbReference type="EMBL" id="MU155140">
    <property type="protein sequence ID" value="KAF9484779.1"/>
    <property type="molecule type" value="Genomic_DNA"/>
</dbReference>
<accession>A0A9P6D5Q3</accession>
<dbReference type="Proteomes" id="UP000807469">
    <property type="component" value="Unassembled WGS sequence"/>
</dbReference>
<keyword evidence="2" id="KW-1185">Reference proteome</keyword>
<proteinExistence type="predicted"/>
<name>A0A9P6D5Q3_9AGAR</name>
<protein>
    <submittedName>
        <fullName evidence="1">Uncharacterized protein</fullName>
    </submittedName>
</protein>
<sequence length="115" mass="12797">MFGLAGLLLGTHRPQIYSSRHSGFSRASQRSISKSGLRMLNIFGSRARLVSDPARPKAGCLCEYTPSVGRTPKLKFSRNFASPRKSTHPQENLNTGYLGLNIPFKVFVYYFSSLP</sequence>
<organism evidence="1 2">
    <name type="scientific">Pholiota conissans</name>
    <dbReference type="NCBI Taxonomy" id="109636"/>
    <lineage>
        <taxon>Eukaryota</taxon>
        <taxon>Fungi</taxon>
        <taxon>Dikarya</taxon>
        <taxon>Basidiomycota</taxon>
        <taxon>Agaricomycotina</taxon>
        <taxon>Agaricomycetes</taxon>
        <taxon>Agaricomycetidae</taxon>
        <taxon>Agaricales</taxon>
        <taxon>Agaricineae</taxon>
        <taxon>Strophariaceae</taxon>
        <taxon>Pholiota</taxon>
    </lineage>
</organism>
<dbReference type="AlphaFoldDB" id="A0A9P6D5Q3"/>
<evidence type="ECO:0000313" key="2">
    <source>
        <dbReference type="Proteomes" id="UP000807469"/>
    </source>
</evidence>
<gene>
    <name evidence="1" type="ORF">BDN70DRAFT_872025</name>
</gene>
<evidence type="ECO:0000313" key="1">
    <source>
        <dbReference type="EMBL" id="KAF9484779.1"/>
    </source>
</evidence>
<comment type="caution">
    <text evidence="1">The sequence shown here is derived from an EMBL/GenBank/DDBJ whole genome shotgun (WGS) entry which is preliminary data.</text>
</comment>